<protein>
    <submittedName>
        <fullName evidence="2">Pteridine-dependent deoxygenase</fullName>
    </submittedName>
</protein>
<proteinExistence type="predicted"/>
<comment type="caution">
    <text evidence="2">The sequence shown here is derived from an EMBL/GenBank/DDBJ whole genome shotgun (WGS) entry which is preliminary data.</text>
</comment>
<gene>
    <name evidence="2" type="ORF">M2650_10405</name>
</gene>
<dbReference type="InterPro" id="IPR049368">
    <property type="entry name" value="FkbO_Hyg5-like_N"/>
</dbReference>
<dbReference type="Proteomes" id="UP001431217">
    <property type="component" value="Unassembled WGS sequence"/>
</dbReference>
<evidence type="ECO:0000313" key="2">
    <source>
        <dbReference type="EMBL" id="MCL1635040.1"/>
    </source>
</evidence>
<feature type="domain" description="Chorismatase FkbO/Hyg5-like N-terminal" evidence="1">
    <location>
        <begin position="65"/>
        <end position="192"/>
    </location>
</feature>
<dbReference type="EMBL" id="JAMBEP010000001">
    <property type="protein sequence ID" value="MCL1635040.1"/>
    <property type="molecule type" value="Genomic_DNA"/>
</dbReference>
<dbReference type="RefSeq" id="WP_249473967.1">
    <property type="nucleotide sequence ID" value="NZ_JAMBEP010000001.1"/>
</dbReference>
<evidence type="ECO:0000259" key="1">
    <source>
        <dbReference type="Pfam" id="PF21168"/>
    </source>
</evidence>
<accession>A0ABT0MJJ6</accession>
<dbReference type="Gene3D" id="3.30.1330.40">
    <property type="entry name" value="RutC-like"/>
    <property type="match status" value="1"/>
</dbReference>
<dbReference type="CDD" id="cd06153">
    <property type="entry name" value="YjgF_YER057c_UK114_like_5"/>
    <property type="match status" value="1"/>
</dbReference>
<sequence length="338" mass="36828">MSAQPDHLHAPRLDVDYVDAATPGALLAHPDTLAVLGFGRDAPHADDPRYLRVPLQPYLGAAPFEVWRTQQPVTRGRDGEIAWACDGRLQFGVIEVDESAYAIDGKAGIVAASAHAYERLTAFIRDSGYPHLLRIWNYLDAITLGDGDAERYRQFCVGRARGLGDFDPATLPAATAIGRCDDDRVLQIYWLAARTPGTPVENPRQVSAYRYPRQHGPQAPSFARAMLPPTYSRTPLLLSGTASVVGHASQHEGELLAQLDETFANFDSLLAAARQRQPALPARFGAGTRLKVYVRDAHDLPTVAGALQARFGDSVPRVLLHAAICRRELCVEIDGVHG</sequence>
<evidence type="ECO:0000313" key="3">
    <source>
        <dbReference type="Proteomes" id="UP001431217"/>
    </source>
</evidence>
<dbReference type="SUPFAM" id="SSF55298">
    <property type="entry name" value="YjgF-like"/>
    <property type="match status" value="1"/>
</dbReference>
<dbReference type="InterPro" id="IPR035959">
    <property type="entry name" value="RutC-like_sf"/>
</dbReference>
<keyword evidence="3" id="KW-1185">Reference proteome</keyword>
<organism evidence="2 3">
    <name type="scientific">Luteimonas galliterrae</name>
    <dbReference type="NCBI Taxonomy" id="2940486"/>
    <lineage>
        <taxon>Bacteria</taxon>
        <taxon>Pseudomonadati</taxon>
        <taxon>Pseudomonadota</taxon>
        <taxon>Gammaproteobacteria</taxon>
        <taxon>Lysobacterales</taxon>
        <taxon>Lysobacteraceae</taxon>
        <taxon>Luteimonas</taxon>
    </lineage>
</organism>
<reference evidence="2 3" key="1">
    <citation type="submission" date="2022-05" db="EMBL/GenBank/DDBJ databases">
        <title>Luteimonas sp. SX5, whole genome shotgun sequencing project.</title>
        <authorList>
            <person name="Zhao G."/>
            <person name="Shen L."/>
        </authorList>
    </citation>
    <scope>NUCLEOTIDE SEQUENCE [LARGE SCALE GENOMIC DNA]</scope>
    <source>
        <strain evidence="2 3">SX5</strain>
    </source>
</reference>
<dbReference type="Pfam" id="PF21168">
    <property type="entry name" value="FkbO_Hyg5-like_N"/>
    <property type="match status" value="1"/>
</dbReference>
<name>A0ABT0MJJ6_9GAMM</name>